<proteinExistence type="predicted"/>
<dbReference type="Proteomes" id="UP000289555">
    <property type="component" value="Chromosome"/>
</dbReference>
<organism evidence="1 2">
    <name type="scientific">Vreelandella olivaria</name>
    <dbReference type="NCBI Taxonomy" id="390919"/>
    <lineage>
        <taxon>Bacteria</taxon>
        <taxon>Pseudomonadati</taxon>
        <taxon>Pseudomonadota</taxon>
        <taxon>Gammaproteobacteria</taxon>
        <taxon>Oceanospirillales</taxon>
        <taxon>Halomonadaceae</taxon>
        <taxon>Vreelandella</taxon>
    </lineage>
</organism>
<dbReference type="Pfam" id="PF07277">
    <property type="entry name" value="SapC"/>
    <property type="match status" value="1"/>
</dbReference>
<dbReference type="EMBL" id="AP019416">
    <property type="protein sequence ID" value="BBI49677.1"/>
    <property type="molecule type" value="Genomic_DNA"/>
</dbReference>
<accession>A0ABN5WS09</accession>
<evidence type="ECO:0000313" key="1">
    <source>
        <dbReference type="EMBL" id="BBI49677.1"/>
    </source>
</evidence>
<gene>
    <name evidence="1" type="ORF">HORIV_20980</name>
</gene>
<reference evidence="2" key="1">
    <citation type="journal article" date="2019" name="Microbiol. Resour. Announc.">
        <title>Complete Genome Sequence of Halomonas olivaria, a Moderately Halophilic Bacterium Isolated from Olive Processing Effluents, Obtained by Nanopore Sequencing.</title>
        <authorList>
            <person name="Nagata S."/>
            <person name="Ii K.M."/>
            <person name="Tsukimi T."/>
            <person name="Miura M.C."/>
            <person name="Galipon J."/>
            <person name="Arakawa K."/>
        </authorList>
    </citation>
    <scope>NUCLEOTIDE SEQUENCE [LARGE SCALE GENOMIC DNA]</scope>
    <source>
        <strain evidence="2">TYRC17</strain>
    </source>
</reference>
<protein>
    <submittedName>
        <fullName evidence="1">Uncharacterized protein</fullName>
    </submittedName>
</protein>
<name>A0ABN5WS09_9GAMM</name>
<sequence length="109" mass="12050">MDQALLTSDMGVALFDEQGDLTQKVALTFEFLQHCEENRQVTAASVDKLADAGIIEEWLLEIGRGEDQEPLKVNGLYRINEQALNSLNESTLHGLRGGPLSMAYAQLFP</sequence>
<keyword evidence="2" id="KW-1185">Reference proteome</keyword>
<dbReference type="InterPro" id="IPR010836">
    <property type="entry name" value="SapC"/>
</dbReference>
<evidence type="ECO:0000313" key="2">
    <source>
        <dbReference type="Proteomes" id="UP000289555"/>
    </source>
</evidence>